<dbReference type="InterPro" id="IPR000801">
    <property type="entry name" value="Esterase-like"/>
</dbReference>
<feature type="signal peptide" evidence="1">
    <location>
        <begin position="1"/>
        <end position="21"/>
    </location>
</feature>
<evidence type="ECO:0000313" key="2">
    <source>
        <dbReference type="EMBL" id="MBS2099681.1"/>
    </source>
</evidence>
<dbReference type="SUPFAM" id="SSF81296">
    <property type="entry name" value="E set domains"/>
    <property type="match status" value="1"/>
</dbReference>
<dbReference type="Pfam" id="PF00756">
    <property type="entry name" value="Esterase"/>
    <property type="match status" value="1"/>
</dbReference>
<name>A0ABS5JXP4_9BACT</name>
<dbReference type="PANTHER" id="PTHR48098">
    <property type="entry name" value="ENTEROCHELIN ESTERASE-RELATED"/>
    <property type="match status" value="1"/>
</dbReference>
<protein>
    <submittedName>
        <fullName evidence="2">Esterase</fullName>
    </submittedName>
</protein>
<dbReference type="Gene3D" id="2.60.40.10">
    <property type="entry name" value="Immunoglobulins"/>
    <property type="match status" value="1"/>
</dbReference>
<dbReference type="PANTHER" id="PTHR48098:SF1">
    <property type="entry name" value="DIACYLGLYCEROL ACYLTRANSFERASE_MYCOLYLTRANSFERASE AG85A"/>
    <property type="match status" value="1"/>
</dbReference>
<feature type="chain" id="PRO_5046937307" evidence="1">
    <location>
        <begin position="22"/>
        <end position="367"/>
    </location>
</feature>
<proteinExistence type="predicted"/>
<dbReference type="SUPFAM" id="SSF53474">
    <property type="entry name" value="alpha/beta-Hydrolases"/>
    <property type="match status" value="1"/>
</dbReference>
<dbReference type="InterPro" id="IPR013783">
    <property type="entry name" value="Ig-like_fold"/>
</dbReference>
<gene>
    <name evidence="2" type="ORF">KEM10_15400</name>
</gene>
<dbReference type="Proteomes" id="UP000708576">
    <property type="component" value="Unassembled WGS sequence"/>
</dbReference>
<dbReference type="CDD" id="cd02858">
    <property type="entry name" value="E_set_Esterase_N"/>
    <property type="match status" value="1"/>
</dbReference>
<evidence type="ECO:0000313" key="3">
    <source>
        <dbReference type="Proteomes" id="UP000708576"/>
    </source>
</evidence>
<dbReference type="Gene3D" id="3.40.50.1820">
    <property type="entry name" value="alpha/beta hydrolase"/>
    <property type="match status" value="1"/>
</dbReference>
<dbReference type="EMBL" id="JAGUCO010000013">
    <property type="protein sequence ID" value="MBS2099681.1"/>
    <property type="molecule type" value="Genomic_DNA"/>
</dbReference>
<sequence>MNYKIKSLLAIFLIVGNYCVAQSNDQIVEDFESSSVNQPGHVYPMVNSEGRVRTQVFAPDAKYVKLDIGGVKYDMVKDAEGMWTGESAPQDVGFHYYQLNIDGASVPDPGTLLYFGACRWGSGIEIPSDDQNIFAVKDVPHGHVHEILFPSESTKTCRTAFVYTPPGYENQTSKSYPVLYLQHGYCENETSWPAQGKANLIMDNLIAEGKAKPFIIVMTYGMTNDIEFGKLREFDIIPFQTVLVDELVSYVDENYRTLSNQENRAMAGLSMGSMETKAITTNRPDVFSHIGLFSGALYAPEEVKEQSNVKLIFQSCGSKERPEAVQKSTEALKEAGINAVWYVSEGTAHEFHTWRRSLHEFAQLLFK</sequence>
<dbReference type="InterPro" id="IPR050583">
    <property type="entry name" value="Mycobacterial_A85_antigen"/>
</dbReference>
<keyword evidence="1" id="KW-0732">Signal</keyword>
<dbReference type="RefSeq" id="WP_212216921.1">
    <property type="nucleotide sequence ID" value="NZ_JAGUCO010000013.1"/>
</dbReference>
<keyword evidence="3" id="KW-1185">Reference proteome</keyword>
<dbReference type="InterPro" id="IPR029058">
    <property type="entry name" value="AB_hydrolase_fold"/>
</dbReference>
<evidence type="ECO:0000256" key="1">
    <source>
        <dbReference type="SAM" id="SignalP"/>
    </source>
</evidence>
<comment type="caution">
    <text evidence="2">The sequence shown here is derived from an EMBL/GenBank/DDBJ whole genome shotgun (WGS) entry which is preliminary data.</text>
</comment>
<accession>A0ABS5JXP4</accession>
<reference evidence="2 3" key="1">
    <citation type="journal article" date="2015" name="Int. J. Syst. Evol. Microbiol.">
        <title>Carboxylicivirga linearis sp. nov., isolated from a sea cucumber culture pond.</title>
        <authorList>
            <person name="Wang F.Q."/>
            <person name="Zhou Y.X."/>
            <person name="Lin X.Z."/>
            <person name="Chen G.J."/>
            <person name="Du Z.J."/>
        </authorList>
    </citation>
    <scope>NUCLEOTIDE SEQUENCE [LARGE SCALE GENOMIC DNA]</scope>
    <source>
        <strain evidence="2 3">FB218</strain>
    </source>
</reference>
<organism evidence="2 3">
    <name type="scientific">Carboxylicivirga linearis</name>
    <dbReference type="NCBI Taxonomy" id="1628157"/>
    <lineage>
        <taxon>Bacteria</taxon>
        <taxon>Pseudomonadati</taxon>
        <taxon>Bacteroidota</taxon>
        <taxon>Bacteroidia</taxon>
        <taxon>Marinilabiliales</taxon>
        <taxon>Marinilabiliaceae</taxon>
        <taxon>Carboxylicivirga</taxon>
    </lineage>
</organism>
<dbReference type="InterPro" id="IPR014756">
    <property type="entry name" value="Ig_E-set"/>
</dbReference>